<dbReference type="SMART" id="SM00369">
    <property type="entry name" value="LRR_TYP"/>
    <property type="match status" value="7"/>
</dbReference>
<dbReference type="FunFam" id="3.30.200.20:FF:000432">
    <property type="entry name" value="LRR receptor-like serine/threonine-protein kinase EFR"/>
    <property type="match status" value="1"/>
</dbReference>
<dbReference type="EMBL" id="JAAARO010000022">
    <property type="protein sequence ID" value="KAF5727335.1"/>
    <property type="molecule type" value="Genomic_DNA"/>
</dbReference>
<keyword evidence="18 24" id="KW-0675">Receptor</keyword>
<evidence type="ECO:0000256" key="15">
    <source>
        <dbReference type="ARBA" id="ARBA00022840"/>
    </source>
</evidence>
<dbReference type="AlphaFoldDB" id="A0A7J7C086"/>
<evidence type="ECO:0000256" key="1">
    <source>
        <dbReference type="ARBA" id="ARBA00004251"/>
    </source>
</evidence>
<dbReference type="InParanoid" id="A0A7J7C086"/>
<keyword evidence="16" id="KW-1133">Transmembrane helix</keyword>
<evidence type="ECO:0000256" key="17">
    <source>
        <dbReference type="ARBA" id="ARBA00023136"/>
    </source>
</evidence>
<dbReference type="InterPro" id="IPR011009">
    <property type="entry name" value="Kinase-like_dom_sf"/>
</dbReference>
<dbReference type="InterPro" id="IPR003591">
    <property type="entry name" value="Leu-rich_rpt_typical-subtyp"/>
</dbReference>
<evidence type="ECO:0000313" key="25">
    <source>
        <dbReference type="Proteomes" id="UP000593562"/>
    </source>
</evidence>
<feature type="binding site" evidence="22">
    <location>
        <position position="750"/>
    </location>
    <ligand>
        <name>ATP</name>
        <dbReference type="ChEBI" id="CHEBI:30616"/>
    </ligand>
</feature>
<keyword evidence="19" id="KW-0325">Glycoprotein</keyword>
<feature type="domain" description="Protein kinase" evidence="23">
    <location>
        <begin position="721"/>
        <end position="1037"/>
    </location>
</feature>
<dbReference type="InterPro" id="IPR017441">
    <property type="entry name" value="Protein_kinase_ATP_BS"/>
</dbReference>
<dbReference type="PANTHER" id="PTHR27008">
    <property type="entry name" value="OS04G0122200 PROTEIN"/>
    <property type="match status" value="1"/>
</dbReference>
<dbReference type="Gene3D" id="3.30.200.20">
    <property type="entry name" value="Phosphorylase Kinase, domain 1"/>
    <property type="match status" value="1"/>
</dbReference>
<evidence type="ECO:0000256" key="2">
    <source>
        <dbReference type="ARBA" id="ARBA00008684"/>
    </source>
</evidence>
<comment type="caution">
    <text evidence="24">The sequence shown here is derived from an EMBL/GenBank/DDBJ whole genome shotgun (WGS) entry which is preliminary data.</text>
</comment>
<evidence type="ECO:0000256" key="12">
    <source>
        <dbReference type="ARBA" id="ARBA00022737"/>
    </source>
</evidence>
<dbReference type="Pfam" id="PF00069">
    <property type="entry name" value="Pkinase"/>
    <property type="match status" value="1"/>
</dbReference>
<evidence type="ECO:0000256" key="20">
    <source>
        <dbReference type="ARBA" id="ARBA00047899"/>
    </source>
</evidence>
<dbReference type="PROSITE" id="PS00108">
    <property type="entry name" value="PROTEIN_KINASE_ST"/>
    <property type="match status" value="1"/>
</dbReference>
<dbReference type="EC" id="2.7.11.1" evidence="4"/>
<comment type="similarity">
    <text evidence="3">Belongs to the RLP family.</text>
</comment>
<evidence type="ECO:0000256" key="16">
    <source>
        <dbReference type="ARBA" id="ARBA00022989"/>
    </source>
</evidence>
<dbReference type="InterPro" id="IPR032675">
    <property type="entry name" value="LRR_dom_sf"/>
</dbReference>
<comment type="catalytic activity">
    <reaction evidence="20">
        <text>L-threonyl-[protein] + ATP = O-phospho-L-threonyl-[protein] + ADP + H(+)</text>
        <dbReference type="Rhea" id="RHEA:46608"/>
        <dbReference type="Rhea" id="RHEA-COMP:11060"/>
        <dbReference type="Rhea" id="RHEA-COMP:11605"/>
        <dbReference type="ChEBI" id="CHEBI:15378"/>
        <dbReference type="ChEBI" id="CHEBI:30013"/>
        <dbReference type="ChEBI" id="CHEBI:30616"/>
        <dbReference type="ChEBI" id="CHEBI:61977"/>
        <dbReference type="ChEBI" id="CHEBI:456216"/>
        <dbReference type="EC" id="2.7.11.1"/>
    </reaction>
</comment>
<keyword evidence="13 22" id="KW-0547">Nucleotide-binding</keyword>
<evidence type="ECO:0000256" key="4">
    <source>
        <dbReference type="ARBA" id="ARBA00012513"/>
    </source>
</evidence>
<dbReference type="Proteomes" id="UP000593562">
    <property type="component" value="Unassembled WGS sequence"/>
</dbReference>
<dbReference type="SUPFAM" id="SSF52047">
    <property type="entry name" value="RNI-like"/>
    <property type="match status" value="1"/>
</dbReference>
<dbReference type="GO" id="GO:0005524">
    <property type="term" value="F:ATP binding"/>
    <property type="evidence" value="ECO:0007669"/>
    <property type="project" value="UniProtKB-UniRule"/>
</dbReference>
<evidence type="ECO:0000256" key="18">
    <source>
        <dbReference type="ARBA" id="ARBA00023170"/>
    </source>
</evidence>
<dbReference type="InterPro" id="IPR013210">
    <property type="entry name" value="LRR_N_plant-typ"/>
</dbReference>
<evidence type="ECO:0000256" key="10">
    <source>
        <dbReference type="ARBA" id="ARBA00022692"/>
    </source>
</evidence>
<evidence type="ECO:0000256" key="11">
    <source>
        <dbReference type="ARBA" id="ARBA00022729"/>
    </source>
</evidence>
<keyword evidence="11" id="KW-0732">Signal</keyword>
<dbReference type="FunFam" id="1.10.510.10:FF:000358">
    <property type="entry name" value="Putative leucine-rich repeat receptor-like serine/threonine-protein kinase"/>
    <property type="match status" value="1"/>
</dbReference>
<keyword evidence="17" id="KW-0472">Membrane</keyword>
<dbReference type="GO" id="GO:0005886">
    <property type="term" value="C:plasma membrane"/>
    <property type="evidence" value="ECO:0007669"/>
    <property type="project" value="UniProtKB-SubCell"/>
</dbReference>
<evidence type="ECO:0000256" key="14">
    <source>
        <dbReference type="ARBA" id="ARBA00022777"/>
    </source>
</evidence>
<evidence type="ECO:0000256" key="3">
    <source>
        <dbReference type="ARBA" id="ARBA00009592"/>
    </source>
</evidence>
<keyword evidence="14 24" id="KW-0418">Kinase</keyword>
<dbReference type="InterPro" id="IPR008271">
    <property type="entry name" value="Ser/Thr_kinase_AS"/>
</dbReference>
<dbReference type="Gene3D" id="3.80.10.10">
    <property type="entry name" value="Ribonuclease Inhibitor"/>
    <property type="match status" value="2"/>
</dbReference>
<dbReference type="GO" id="GO:0004674">
    <property type="term" value="F:protein serine/threonine kinase activity"/>
    <property type="evidence" value="ECO:0007669"/>
    <property type="project" value="UniProtKB-KW"/>
</dbReference>
<evidence type="ECO:0000256" key="19">
    <source>
        <dbReference type="ARBA" id="ARBA00023180"/>
    </source>
</evidence>
<comment type="catalytic activity">
    <reaction evidence="21">
        <text>L-seryl-[protein] + ATP = O-phospho-L-seryl-[protein] + ADP + H(+)</text>
        <dbReference type="Rhea" id="RHEA:17989"/>
        <dbReference type="Rhea" id="RHEA-COMP:9863"/>
        <dbReference type="Rhea" id="RHEA-COMP:11604"/>
        <dbReference type="ChEBI" id="CHEBI:15378"/>
        <dbReference type="ChEBI" id="CHEBI:29999"/>
        <dbReference type="ChEBI" id="CHEBI:30616"/>
        <dbReference type="ChEBI" id="CHEBI:83421"/>
        <dbReference type="ChEBI" id="CHEBI:456216"/>
        <dbReference type="EC" id="2.7.11.1"/>
    </reaction>
</comment>
<evidence type="ECO:0000256" key="9">
    <source>
        <dbReference type="ARBA" id="ARBA00022679"/>
    </source>
</evidence>
<keyword evidence="6" id="KW-0723">Serine/threonine-protein kinase</keyword>
<dbReference type="SUPFAM" id="SSF52058">
    <property type="entry name" value="L domain-like"/>
    <property type="match status" value="1"/>
</dbReference>
<dbReference type="InterPro" id="IPR000719">
    <property type="entry name" value="Prot_kinase_dom"/>
</dbReference>
<dbReference type="Gene3D" id="1.10.510.10">
    <property type="entry name" value="Transferase(Phosphotransferase) domain 1"/>
    <property type="match status" value="1"/>
</dbReference>
<keyword evidence="7" id="KW-0597">Phosphoprotein</keyword>
<dbReference type="FunFam" id="3.80.10.10:FF:000275">
    <property type="entry name" value="Leucine-rich repeat receptor-like protein kinase"/>
    <property type="match status" value="1"/>
</dbReference>
<dbReference type="Pfam" id="PF13855">
    <property type="entry name" value="LRR_8"/>
    <property type="match status" value="1"/>
</dbReference>
<dbReference type="InterPro" id="IPR001611">
    <property type="entry name" value="Leu-rich_rpt"/>
</dbReference>
<dbReference type="SMART" id="SM00220">
    <property type="entry name" value="S_TKc"/>
    <property type="match status" value="1"/>
</dbReference>
<dbReference type="Pfam" id="PF00560">
    <property type="entry name" value="LRR_1"/>
    <property type="match status" value="9"/>
</dbReference>
<comment type="similarity">
    <text evidence="2">Belongs to the protein kinase superfamily. Ser/Thr protein kinase family.</text>
</comment>
<keyword evidence="10" id="KW-0812">Transmembrane</keyword>
<comment type="subcellular location">
    <subcellularLocation>
        <location evidence="1">Cell membrane</location>
        <topology evidence="1">Single-pass type I membrane protein</topology>
    </subcellularLocation>
</comment>
<reference evidence="24 25" key="1">
    <citation type="journal article" date="2020" name="Nat. Commun.">
        <title>Genome of Tripterygium wilfordii and identification of cytochrome P450 involved in triptolide biosynthesis.</title>
        <authorList>
            <person name="Tu L."/>
            <person name="Su P."/>
            <person name="Zhang Z."/>
            <person name="Gao L."/>
            <person name="Wang J."/>
            <person name="Hu T."/>
            <person name="Zhou J."/>
            <person name="Zhang Y."/>
            <person name="Zhao Y."/>
            <person name="Liu Y."/>
            <person name="Song Y."/>
            <person name="Tong Y."/>
            <person name="Lu Y."/>
            <person name="Yang J."/>
            <person name="Xu C."/>
            <person name="Jia M."/>
            <person name="Peters R.J."/>
            <person name="Huang L."/>
            <person name="Gao W."/>
        </authorList>
    </citation>
    <scope>NUCLEOTIDE SEQUENCE [LARGE SCALE GENOMIC DNA]</scope>
    <source>
        <strain evidence="25">cv. XIE 37</strain>
        <tissue evidence="24">Leaf</tissue>
    </source>
</reference>
<dbReference type="PROSITE" id="PS50011">
    <property type="entry name" value="PROTEIN_KINASE_DOM"/>
    <property type="match status" value="1"/>
</dbReference>
<name>A0A7J7C086_TRIWF</name>
<gene>
    <name evidence="24" type="ORF">HS088_TW22G01028</name>
</gene>
<dbReference type="Pfam" id="PF08263">
    <property type="entry name" value="LRRNT_2"/>
    <property type="match status" value="1"/>
</dbReference>
<dbReference type="SUPFAM" id="SSF56112">
    <property type="entry name" value="Protein kinase-like (PK-like)"/>
    <property type="match status" value="1"/>
</dbReference>
<evidence type="ECO:0000256" key="7">
    <source>
        <dbReference type="ARBA" id="ARBA00022553"/>
    </source>
</evidence>
<keyword evidence="8" id="KW-0433">Leucine-rich repeat</keyword>
<evidence type="ECO:0000256" key="6">
    <source>
        <dbReference type="ARBA" id="ARBA00022527"/>
    </source>
</evidence>
<keyword evidence="5" id="KW-1003">Cell membrane</keyword>
<keyword evidence="15 22" id="KW-0067">ATP-binding</keyword>
<dbReference type="FunFam" id="3.80.10.10:FF:001158">
    <property type="entry name" value="Leucine-rich repeat protein kinase family protein"/>
    <property type="match status" value="1"/>
</dbReference>
<dbReference type="PROSITE" id="PS00107">
    <property type="entry name" value="PROTEIN_KINASE_ATP"/>
    <property type="match status" value="1"/>
</dbReference>
<evidence type="ECO:0000256" key="22">
    <source>
        <dbReference type="PROSITE-ProRule" id="PRU10141"/>
    </source>
</evidence>
<accession>A0A7J7C086</accession>
<organism evidence="24 25">
    <name type="scientific">Tripterygium wilfordii</name>
    <name type="common">Thunder God vine</name>
    <dbReference type="NCBI Taxonomy" id="458696"/>
    <lineage>
        <taxon>Eukaryota</taxon>
        <taxon>Viridiplantae</taxon>
        <taxon>Streptophyta</taxon>
        <taxon>Embryophyta</taxon>
        <taxon>Tracheophyta</taxon>
        <taxon>Spermatophyta</taxon>
        <taxon>Magnoliopsida</taxon>
        <taxon>eudicotyledons</taxon>
        <taxon>Gunneridae</taxon>
        <taxon>Pentapetalae</taxon>
        <taxon>rosids</taxon>
        <taxon>fabids</taxon>
        <taxon>Celastrales</taxon>
        <taxon>Celastraceae</taxon>
        <taxon>Tripterygium</taxon>
    </lineage>
</organism>
<evidence type="ECO:0000256" key="21">
    <source>
        <dbReference type="ARBA" id="ARBA00048679"/>
    </source>
</evidence>
<dbReference type="FunFam" id="3.80.10.10:FF:000288">
    <property type="entry name" value="LRR receptor-like serine/threonine-protein kinase EFR"/>
    <property type="match status" value="1"/>
</dbReference>
<evidence type="ECO:0000256" key="8">
    <source>
        <dbReference type="ARBA" id="ARBA00022614"/>
    </source>
</evidence>
<dbReference type="InterPro" id="IPR051809">
    <property type="entry name" value="Plant_receptor-like_S/T_kinase"/>
</dbReference>
<evidence type="ECO:0000256" key="5">
    <source>
        <dbReference type="ARBA" id="ARBA00022475"/>
    </source>
</evidence>
<sequence length="1037" mass="112831">MKASSMSSFEVNSYSSSFHLLVFIFLLILNFPSLKTPLAATLNETDKLALQAFREYTIQDPSGIISSWNESINHCQWMGITCSTRHEGRVTELNLNNQQLVASIPPHIGNLSFLRYINLGSNRFRGNIPPEIGRLSRLVNLNLSNNEIGGEIPRNLSSCSSLQVINLMYNRLEGIIPDEIGKLSSKLTRFSVSVNNLTGNIPQWLANASSLTRLSMAGNNFQGQIPAELGRLSKLILFQFSGNNLSGTVPPSIFNLSSLLYLDVGTNQLQGTIPSDIGYTLPNLLGLYVYENQFSGPIPASLANAKGLFDISFGFNSFTGTLPLSIGSLKDLARLSLTNNQLENNETEGLSFLTSLTNCSNLRVLDLGGNKFKGQLPASIGNFSTNLASLIIGTNQISGRIPESIENLIGLSLLALYKNNITGVIPAGIGKLEKLEELRLYSNRLSGKIPSSFGNNTRLLRLGLHENLLEGNIPSTLGNIRNLQALSLSANNLSGVIPKEVVSISSLSAVLDLSRNSLTGPLPPEIGNLTGLTQIDISHNKLSGEIPRTIDNCIMLEVISFQDNLFEGSISSSLSALRSLHFLDLSNNNFSGEIPQFLQNLTLLGNLNLSSNHLEGEVPLGGVFSNVSAVSVAGNSRLCGGIRSLSLPECEAQGRNKHQRSLVLKIVIPVIASCSILAACFLDVFAWKRKVGKKAPATLLQIEEHFPTISYAELKHATDDFSPSNLVGEGSYGSVYKGILDGDGTVVAVKVINLKHKGASKVFMAECEALRSIRHRNLIKIMTICSSIDFKGADFKAIVCEYMQNGSLEVWLHQNEEKTDMRTLSLVQRLNIAIDVAFAIEYLHYDCETSIVHGDLKPSNVLLDHDMTAHVADFGLARFLRNGPEDANSSAKQTISIGIKGTVGYVAPEYGMGSEASMAGDVYSYGILLLEMFTGKRPTDAMFNNGLNLHEHSKMALPERVIEIAEPSLLVEGAVDENSNYRSRRDRERGTRIKECLVAVMKIGILCSVESPVERMEMRDVGPELGAIKKKLLGSST</sequence>
<evidence type="ECO:0000256" key="13">
    <source>
        <dbReference type="ARBA" id="ARBA00022741"/>
    </source>
</evidence>
<dbReference type="OrthoDB" id="676979at2759"/>
<dbReference type="PANTHER" id="PTHR27008:SF608">
    <property type="entry name" value="PROTEIN KINASE DOMAIN-CONTAINING PROTEIN"/>
    <property type="match status" value="1"/>
</dbReference>
<proteinExistence type="inferred from homology"/>
<protein>
    <recommendedName>
        <fullName evidence="4">non-specific serine/threonine protein kinase</fullName>
        <ecNumber evidence="4">2.7.11.1</ecNumber>
    </recommendedName>
</protein>
<evidence type="ECO:0000259" key="23">
    <source>
        <dbReference type="PROSITE" id="PS50011"/>
    </source>
</evidence>
<keyword evidence="25" id="KW-1185">Reference proteome</keyword>
<keyword evidence="9" id="KW-0808">Transferase</keyword>
<evidence type="ECO:0000313" key="24">
    <source>
        <dbReference type="EMBL" id="KAF5727335.1"/>
    </source>
</evidence>
<keyword evidence="12" id="KW-0677">Repeat</keyword>